<feature type="compositionally biased region" description="Polar residues" evidence="1">
    <location>
        <begin position="194"/>
        <end position="207"/>
    </location>
</feature>
<dbReference type="InterPro" id="IPR054362">
    <property type="entry name" value="Exu_RNase_H-like"/>
</dbReference>
<dbReference type="Pfam" id="PF18609">
    <property type="entry name" value="SAM_Exu"/>
    <property type="match status" value="1"/>
</dbReference>
<evidence type="ECO:0000313" key="4">
    <source>
        <dbReference type="EMBL" id="KAF7284370.1"/>
    </source>
</evidence>
<dbReference type="InterPro" id="IPR040941">
    <property type="entry name" value="SAM_Exu"/>
</dbReference>
<reference evidence="4" key="1">
    <citation type="submission" date="2020-08" db="EMBL/GenBank/DDBJ databases">
        <title>Genome sequencing and assembly of the red palm weevil Rhynchophorus ferrugineus.</title>
        <authorList>
            <person name="Dias G.B."/>
            <person name="Bergman C.M."/>
            <person name="Manee M."/>
        </authorList>
    </citation>
    <scope>NUCLEOTIDE SEQUENCE</scope>
    <source>
        <strain evidence="4">AA-2017</strain>
        <tissue evidence="4">Whole larva</tissue>
    </source>
</reference>
<dbReference type="Proteomes" id="UP000625711">
    <property type="component" value="Unassembled WGS sequence"/>
</dbReference>
<dbReference type="EMBL" id="JAACXV010000078">
    <property type="protein sequence ID" value="KAF7284370.1"/>
    <property type="molecule type" value="Genomic_DNA"/>
</dbReference>
<protein>
    <submittedName>
        <fullName evidence="4">Uncharacterized protein</fullName>
    </submittedName>
</protein>
<dbReference type="AlphaFoldDB" id="A0A834MLB4"/>
<dbReference type="Pfam" id="PF22123">
    <property type="entry name" value="Exu_RNase_H_like"/>
    <property type="match status" value="1"/>
</dbReference>
<organism evidence="4 5">
    <name type="scientific">Rhynchophorus ferrugineus</name>
    <name type="common">Red palm weevil</name>
    <name type="synonym">Curculio ferrugineus</name>
    <dbReference type="NCBI Taxonomy" id="354439"/>
    <lineage>
        <taxon>Eukaryota</taxon>
        <taxon>Metazoa</taxon>
        <taxon>Ecdysozoa</taxon>
        <taxon>Arthropoda</taxon>
        <taxon>Hexapoda</taxon>
        <taxon>Insecta</taxon>
        <taxon>Pterygota</taxon>
        <taxon>Neoptera</taxon>
        <taxon>Endopterygota</taxon>
        <taxon>Coleoptera</taxon>
        <taxon>Polyphaga</taxon>
        <taxon>Cucujiformia</taxon>
        <taxon>Curculionidae</taxon>
        <taxon>Dryophthorinae</taxon>
        <taxon>Rhynchophorus</taxon>
    </lineage>
</organism>
<evidence type="ECO:0000259" key="2">
    <source>
        <dbReference type="Pfam" id="PF18609"/>
    </source>
</evidence>
<dbReference type="GO" id="GO:0045450">
    <property type="term" value="P:bicoid mRNA localization"/>
    <property type="evidence" value="ECO:0007669"/>
    <property type="project" value="InterPro"/>
</dbReference>
<dbReference type="InterPro" id="IPR037998">
    <property type="entry name" value="Exu"/>
</dbReference>
<name>A0A834MLB4_RHYFE</name>
<feature type="compositionally biased region" description="Basic residues" evidence="1">
    <location>
        <begin position="208"/>
        <end position="218"/>
    </location>
</feature>
<evidence type="ECO:0000259" key="3">
    <source>
        <dbReference type="Pfam" id="PF22123"/>
    </source>
</evidence>
<feature type="domain" description="Exuperantia RNAse H-like" evidence="3">
    <location>
        <begin position="1"/>
        <end position="49"/>
    </location>
</feature>
<gene>
    <name evidence="4" type="ORF">GWI33_022158</name>
</gene>
<dbReference type="GO" id="GO:0003723">
    <property type="term" value="F:RNA binding"/>
    <property type="evidence" value="ECO:0007669"/>
    <property type="project" value="InterPro"/>
</dbReference>
<feature type="compositionally biased region" description="Low complexity" evidence="1">
    <location>
        <begin position="230"/>
        <end position="244"/>
    </location>
</feature>
<dbReference type="GO" id="GO:0042803">
    <property type="term" value="F:protein homodimerization activity"/>
    <property type="evidence" value="ECO:0007669"/>
    <property type="project" value="InterPro"/>
</dbReference>
<accession>A0A834MLB4</accession>
<evidence type="ECO:0000313" key="5">
    <source>
        <dbReference type="Proteomes" id="UP000625711"/>
    </source>
</evidence>
<feature type="region of interest" description="Disordered" evidence="1">
    <location>
        <begin position="190"/>
        <end position="264"/>
    </location>
</feature>
<dbReference type="PANTHER" id="PTHR12384">
    <property type="entry name" value="MATERNAL PROTEIN EXUPERANTIA"/>
    <property type="match status" value="1"/>
</dbReference>
<sequence length="264" mass="29689">MLLEALKRNSLLERFEKVCKGFANGYSIAKVKCQSSTKTHNLRVMSKVLLGKEKIDFSNAVSRASVVYDIAVHLAQGEREIVDGTTNKGTTEEGEIEDFKVLLQIQNTYRPVFGDFLRASAAERQHASHLRRLLAINNINYDKLREAYEEGAKGALDKILKEEIANAKEADLTELLDILDCYFDPDKQPIKPKTQWNSKYRGNNSRPYRNRRSTSRSKKGSESKGEESVTDPNTSTENNSTDTTVSAETSPRSENQIKVEVPAN</sequence>
<evidence type="ECO:0000256" key="1">
    <source>
        <dbReference type="SAM" id="MobiDB-lite"/>
    </source>
</evidence>
<dbReference type="OrthoDB" id="8251179at2759"/>
<comment type="caution">
    <text evidence="4">The sequence shown here is derived from an EMBL/GenBank/DDBJ whole genome shotgun (WGS) entry which is preliminary data.</text>
</comment>
<keyword evidence="5" id="KW-1185">Reference proteome</keyword>
<dbReference type="PANTHER" id="PTHR12384:SF2">
    <property type="entry name" value="MATERNAL PROTEIN EXUPERANTIA"/>
    <property type="match status" value="1"/>
</dbReference>
<feature type="domain" description="Exuperantia SAM-like" evidence="2">
    <location>
        <begin position="110"/>
        <end position="182"/>
    </location>
</feature>
<feature type="compositionally biased region" description="Polar residues" evidence="1">
    <location>
        <begin position="245"/>
        <end position="256"/>
    </location>
</feature>
<proteinExistence type="predicted"/>